<sequence>MSFTLSHTGPDWPCQVKAPGTRDWERTATRWLRELLPARYSGYATITRHHSVLARHALLQVQYEIRALRVGMQTARSELRAMGTSDTVIENTIRLYAIELEQLNHIARGVRLVTDALLDGNSARRPRSAAQPAQAARPAQAVQPVRPAQPLRAVRPVQAVR</sequence>
<protein>
    <submittedName>
        <fullName evidence="2">Uncharacterized protein</fullName>
    </submittedName>
</protein>
<comment type="caution">
    <text evidence="2">The sequence shown here is derived from an EMBL/GenBank/DDBJ whole genome shotgun (WGS) entry which is preliminary data.</text>
</comment>
<dbReference type="Proteomes" id="UP000641932">
    <property type="component" value="Unassembled WGS sequence"/>
</dbReference>
<reference evidence="2" key="1">
    <citation type="journal article" date="2014" name="Int. J. Syst. Evol. Microbiol.">
        <title>Complete genome sequence of Corynebacterium casei LMG S-19264T (=DSM 44701T), isolated from a smear-ripened cheese.</title>
        <authorList>
            <consortium name="US DOE Joint Genome Institute (JGI-PGF)"/>
            <person name="Walter F."/>
            <person name="Albersmeier A."/>
            <person name="Kalinowski J."/>
            <person name="Ruckert C."/>
        </authorList>
    </citation>
    <scope>NUCLEOTIDE SEQUENCE</scope>
    <source>
        <strain evidence="2">CGMCC 4.7201</strain>
    </source>
</reference>
<accession>A0A918DZI7</accession>
<dbReference type="RefSeq" id="WP_229698505.1">
    <property type="nucleotide sequence ID" value="NZ_BMMS01000014.1"/>
</dbReference>
<evidence type="ECO:0000313" key="2">
    <source>
        <dbReference type="EMBL" id="GGO89958.1"/>
    </source>
</evidence>
<organism evidence="2 3">
    <name type="scientific">Wenjunlia tyrosinilytica</name>
    <dbReference type="NCBI Taxonomy" id="1544741"/>
    <lineage>
        <taxon>Bacteria</taxon>
        <taxon>Bacillati</taxon>
        <taxon>Actinomycetota</taxon>
        <taxon>Actinomycetes</taxon>
        <taxon>Kitasatosporales</taxon>
        <taxon>Streptomycetaceae</taxon>
        <taxon>Wenjunlia</taxon>
    </lineage>
</organism>
<keyword evidence="3" id="KW-1185">Reference proteome</keyword>
<evidence type="ECO:0000256" key="1">
    <source>
        <dbReference type="SAM" id="MobiDB-lite"/>
    </source>
</evidence>
<feature type="compositionally biased region" description="Low complexity" evidence="1">
    <location>
        <begin position="128"/>
        <end position="148"/>
    </location>
</feature>
<dbReference type="AlphaFoldDB" id="A0A918DZI7"/>
<evidence type="ECO:0000313" key="3">
    <source>
        <dbReference type="Proteomes" id="UP000641932"/>
    </source>
</evidence>
<reference evidence="2" key="2">
    <citation type="submission" date="2020-09" db="EMBL/GenBank/DDBJ databases">
        <authorList>
            <person name="Sun Q."/>
            <person name="Zhou Y."/>
        </authorList>
    </citation>
    <scope>NUCLEOTIDE SEQUENCE</scope>
    <source>
        <strain evidence="2">CGMCC 4.7201</strain>
    </source>
</reference>
<name>A0A918DZI7_9ACTN</name>
<gene>
    <name evidence="2" type="ORF">GCM10012280_34370</name>
</gene>
<proteinExistence type="predicted"/>
<feature type="region of interest" description="Disordered" evidence="1">
    <location>
        <begin position="123"/>
        <end position="148"/>
    </location>
</feature>
<dbReference type="EMBL" id="BMMS01000014">
    <property type="protein sequence ID" value="GGO89958.1"/>
    <property type="molecule type" value="Genomic_DNA"/>
</dbReference>